<dbReference type="InterPro" id="IPR053781">
    <property type="entry name" value="F-box_AtFBL13-like"/>
</dbReference>
<dbReference type="EMBL" id="NKXS01000164">
    <property type="protein sequence ID" value="PIN25916.1"/>
    <property type="molecule type" value="Genomic_DNA"/>
</dbReference>
<dbReference type="Proteomes" id="UP000231279">
    <property type="component" value="Unassembled WGS sequence"/>
</dbReference>
<dbReference type="InterPro" id="IPR001810">
    <property type="entry name" value="F-box_dom"/>
</dbReference>
<accession>A0A2G9I843</accession>
<name>A0A2G9I843_9LAMI</name>
<proteinExistence type="predicted"/>
<feature type="domain" description="F-box" evidence="1">
    <location>
        <begin position="7"/>
        <end position="41"/>
    </location>
</feature>
<keyword evidence="3" id="KW-1185">Reference proteome</keyword>
<organism evidence="2 3">
    <name type="scientific">Handroanthus impetiginosus</name>
    <dbReference type="NCBI Taxonomy" id="429701"/>
    <lineage>
        <taxon>Eukaryota</taxon>
        <taxon>Viridiplantae</taxon>
        <taxon>Streptophyta</taxon>
        <taxon>Embryophyta</taxon>
        <taxon>Tracheophyta</taxon>
        <taxon>Spermatophyta</taxon>
        <taxon>Magnoliopsida</taxon>
        <taxon>eudicotyledons</taxon>
        <taxon>Gunneridae</taxon>
        <taxon>Pentapetalae</taxon>
        <taxon>asterids</taxon>
        <taxon>lamiids</taxon>
        <taxon>Lamiales</taxon>
        <taxon>Bignoniaceae</taxon>
        <taxon>Crescentiina</taxon>
        <taxon>Tabebuia alliance</taxon>
        <taxon>Handroanthus</taxon>
    </lineage>
</organism>
<dbReference type="InterPro" id="IPR036047">
    <property type="entry name" value="F-box-like_dom_sf"/>
</dbReference>
<dbReference type="PANTHER" id="PTHR31639">
    <property type="entry name" value="F-BOX PROTEIN-LIKE"/>
    <property type="match status" value="1"/>
</dbReference>
<dbReference type="Gene3D" id="3.80.10.10">
    <property type="entry name" value="Ribonuclease Inhibitor"/>
    <property type="match status" value="1"/>
</dbReference>
<sequence>MEKDSESDLISELPQSIIETILTKLPISDAVKTSILSTRWRYKWTSLTHLVFDDRSAAHYNDRTIVQEGIVNLITKFLLLHDGPIHKFSLCSPYLQSSPDIDQWLLFISRKDVKELVLELGEGEWFRAPSCIFSCKNLTRLELVRCDLDPPPNFKGFMCLKYLNLQQVLIPPDDIERLISSCPLLESLTLSYFDSLELTVRAPNLKYLILEGEFKDLCLANTPNLVAISVAMYMTDDIAEHFEQSSSCNFDKFLGGVPKLERLIGHIYFTKYLSIGNSQGRKLITYQHLKFIELYQVSFDDTKEVLVVLQLIVNSSNLKALQISGSSNTSTAMRAPDLQFWDKEFSFNRALHELKTVKLTDVSGVPHEMKFIKYLLEHSPVLEEMSITPSLYVTDARLNMLIDLVSFRRASPKASIVFIEESL</sequence>
<dbReference type="InterPro" id="IPR055411">
    <property type="entry name" value="LRR_FXL15/At3g58940/PEG3-like"/>
</dbReference>
<dbReference type="SUPFAM" id="SSF52047">
    <property type="entry name" value="RNI-like"/>
    <property type="match status" value="1"/>
</dbReference>
<dbReference type="SMART" id="SM00579">
    <property type="entry name" value="FBD"/>
    <property type="match status" value="1"/>
</dbReference>
<dbReference type="PANTHER" id="PTHR31639:SF237">
    <property type="entry name" value="F-BOX DOMAIN-CONTAINING PROTEIN"/>
    <property type="match status" value="1"/>
</dbReference>
<gene>
    <name evidence="2" type="ORF">CDL12_01329</name>
</gene>
<dbReference type="InterPro" id="IPR006566">
    <property type="entry name" value="FBD"/>
</dbReference>
<dbReference type="PROSITE" id="PS50181">
    <property type="entry name" value="FBOX"/>
    <property type="match status" value="1"/>
</dbReference>
<dbReference type="OrthoDB" id="629734at2759"/>
<dbReference type="AlphaFoldDB" id="A0A2G9I843"/>
<dbReference type="STRING" id="429701.A0A2G9I843"/>
<dbReference type="SUPFAM" id="SSF81383">
    <property type="entry name" value="F-box domain"/>
    <property type="match status" value="1"/>
</dbReference>
<dbReference type="Pfam" id="PF00646">
    <property type="entry name" value="F-box"/>
    <property type="match status" value="1"/>
</dbReference>
<evidence type="ECO:0000259" key="1">
    <source>
        <dbReference type="PROSITE" id="PS50181"/>
    </source>
</evidence>
<evidence type="ECO:0000313" key="2">
    <source>
        <dbReference type="EMBL" id="PIN25916.1"/>
    </source>
</evidence>
<reference evidence="3" key="1">
    <citation type="journal article" date="2018" name="Gigascience">
        <title>Genome assembly of the Pink Ipe (Handroanthus impetiginosus, Bignoniaceae), a highly valued, ecologically keystone Neotropical timber forest tree.</title>
        <authorList>
            <person name="Silva-Junior O.B."/>
            <person name="Grattapaglia D."/>
            <person name="Novaes E."/>
            <person name="Collevatti R.G."/>
        </authorList>
    </citation>
    <scope>NUCLEOTIDE SEQUENCE [LARGE SCALE GENOMIC DNA]</scope>
    <source>
        <strain evidence="3">cv. UFG-1</strain>
    </source>
</reference>
<dbReference type="Pfam" id="PF24758">
    <property type="entry name" value="LRR_At5g56370"/>
    <property type="match status" value="1"/>
</dbReference>
<protein>
    <recommendedName>
        <fullName evidence="1">F-box domain-containing protein</fullName>
    </recommendedName>
</protein>
<dbReference type="Pfam" id="PF08387">
    <property type="entry name" value="FBD"/>
    <property type="match status" value="1"/>
</dbReference>
<dbReference type="SMART" id="SM00256">
    <property type="entry name" value="FBOX"/>
    <property type="match status" value="1"/>
</dbReference>
<dbReference type="CDD" id="cd22160">
    <property type="entry name" value="F-box_AtFBL13-like"/>
    <property type="match status" value="1"/>
</dbReference>
<dbReference type="InterPro" id="IPR032675">
    <property type="entry name" value="LRR_dom_sf"/>
</dbReference>
<evidence type="ECO:0000313" key="3">
    <source>
        <dbReference type="Proteomes" id="UP000231279"/>
    </source>
</evidence>
<comment type="caution">
    <text evidence="2">The sequence shown here is derived from an EMBL/GenBank/DDBJ whole genome shotgun (WGS) entry which is preliminary data.</text>
</comment>